<organism evidence="9 10">
    <name type="scientific">Clostridium muellerianum</name>
    <dbReference type="NCBI Taxonomy" id="2716538"/>
    <lineage>
        <taxon>Bacteria</taxon>
        <taxon>Bacillati</taxon>
        <taxon>Bacillota</taxon>
        <taxon>Clostridia</taxon>
        <taxon>Eubacteriales</taxon>
        <taxon>Clostridiaceae</taxon>
        <taxon>Clostridium</taxon>
    </lineage>
</organism>
<accession>A0A7Y0EJU5</accession>
<feature type="transmembrane region" description="Helical" evidence="7">
    <location>
        <begin position="286"/>
        <end position="306"/>
    </location>
</feature>
<dbReference type="PANTHER" id="PTHR40074">
    <property type="entry name" value="O-ACETYLTRANSFERASE WECH"/>
    <property type="match status" value="1"/>
</dbReference>
<feature type="transmembrane region" description="Helical" evidence="7">
    <location>
        <begin position="194"/>
        <end position="214"/>
    </location>
</feature>
<evidence type="ECO:0000256" key="4">
    <source>
        <dbReference type="ARBA" id="ARBA00022692"/>
    </source>
</evidence>
<dbReference type="GO" id="GO:0005886">
    <property type="term" value="C:plasma membrane"/>
    <property type="evidence" value="ECO:0007669"/>
    <property type="project" value="UniProtKB-SubCell"/>
</dbReference>
<feature type="transmembrane region" description="Helical" evidence="7">
    <location>
        <begin position="12"/>
        <end position="32"/>
    </location>
</feature>
<name>A0A7Y0EJU5_9CLOT</name>
<keyword evidence="9" id="KW-0808">Transferase</keyword>
<dbReference type="Pfam" id="PF01757">
    <property type="entry name" value="Acyl_transf_3"/>
    <property type="match status" value="1"/>
</dbReference>
<dbReference type="RefSeq" id="WP_169299402.1">
    <property type="nucleotide sequence ID" value="NZ_JABBNI010000058.1"/>
</dbReference>
<feature type="transmembrane region" description="Helical" evidence="7">
    <location>
        <begin position="226"/>
        <end position="243"/>
    </location>
</feature>
<evidence type="ECO:0000259" key="8">
    <source>
        <dbReference type="Pfam" id="PF01757"/>
    </source>
</evidence>
<comment type="caution">
    <text evidence="9">The sequence shown here is derived from an EMBL/GenBank/DDBJ whole genome shotgun (WGS) entry which is preliminary data.</text>
</comment>
<keyword evidence="9" id="KW-0012">Acyltransferase</keyword>
<feature type="transmembrane region" description="Helical" evidence="7">
    <location>
        <begin position="82"/>
        <end position="101"/>
    </location>
</feature>
<feature type="transmembrane region" description="Helical" evidence="7">
    <location>
        <begin position="318"/>
        <end position="337"/>
    </location>
</feature>
<protein>
    <submittedName>
        <fullName evidence="9">Acyltransferase</fullName>
    </submittedName>
</protein>
<sequence>MKNTRLKELDVLRAFAFIFVVEQHTMGGYFNIKGISYFYYEIFKFVYTLAKPAVAAFLCISGIVISYSYLKNFSLKKYYIKKLSYIFIPYILWSIVYMNYFKKHINVPNLCMQVLSGDASYHLWYMGMIVRLFIYLPVILWISRKIHSQSFYLRLSVFITVAISYYEVSKYQNIISDKIIHFIFNNPTEIQMKIINISPFFWFLYFIMGIYIALNYEIFKKTVLKFKILVIIIYIGLFTYAYLNEMNIMPFIISLYLLYFVFSILAWYVISVILSSKTITYSIFNFFGKYSFGSYLSHVLLIQSILKIIMFKYRIRDWLAVGIILWISSCIVNTILIKAISHIPYGHFITGNKQKSYIEMIKSINIKRVVETVKRSF</sequence>
<dbReference type="InterPro" id="IPR002656">
    <property type="entry name" value="Acyl_transf_3_dom"/>
</dbReference>
<evidence type="ECO:0000313" key="10">
    <source>
        <dbReference type="Proteomes" id="UP000537131"/>
    </source>
</evidence>
<feature type="transmembrane region" description="Helical" evidence="7">
    <location>
        <begin position="52"/>
        <end position="70"/>
    </location>
</feature>
<evidence type="ECO:0000256" key="3">
    <source>
        <dbReference type="ARBA" id="ARBA00022475"/>
    </source>
</evidence>
<reference evidence="9 10" key="1">
    <citation type="submission" date="2020-04" db="EMBL/GenBank/DDBJ databases">
        <authorList>
            <person name="Doyle D.A."/>
        </authorList>
    </citation>
    <scope>NUCLEOTIDE SEQUENCE [LARGE SCALE GENOMIC DNA]</scope>
    <source>
        <strain evidence="9 10">P21</strain>
    </source>
</reference>
<comment type="similarity">
    <text evidence="2">Belongs to the acyltransferase 3 family.</text>
</comment>
<feature type="domain" description="Acyltransferase 3" evidence="8">
    <location>
        <begin position="7"/>
        <end position="335"/>
    </location>
</feature>
<evidence type="ECO:0000256" key="2">
    <source>
        <dbReference type="ARBA" id="ARBA00007400"/>
    </source>
</evidence>
<reference evidence="9 10" key="2">
    <citation type="submission" date="2020-06" db="EMBL/GenBank/DDBJ databases">
        <title>Complete Genome Sequence of Clostridium muelleri sp. nov. P21T, an Acid-Alcohol Producing Acetogen Isolated from Old Hay.</title>
        <authorList>
            <person name="Duncan K.E."/>
            <person name="Tanner R.S."/>
        </authorList>
    </citation>
    <scope>NUCLEOTIDE SEQUENCE [LARGE SCALE GENOMIC DNA]</scope>
    <source>
        <strain evidence="9 10">P21</strain>
    </source>
</reference>
<dbReference type="GO" id="GO:0009246">
    <property type="term" value="P:enterobacterial common antigen biosynthetic process"/>
    <property type="evidence" value="ECO:0007669"/>
    <property type="project" value="TreeGrafter"/>
</dbReference>
<dbReference type="GO" id="GO:0016413">
    <property type="term" value="F:O-acetyltransferase activity"/>
    <property type="evidence" value="ECO:0007669"/>
    <property type="project" value="TreeGrafter"/>
</dbReference>
<feature type="transmembrane region" description="Helical" evidence="7">
    <location>
        <begin position="151"/>
        <end position="168"/>
    </location>
</feature>
<keyword evidence="10" id="KW-1185">Reference proteome</keyword>
<dbReference type="EMBL" id="JABBNI010000058">
    <property type="protein sequence ID" value="NMM64808.1"/>
    <property type="molecule type" value="Genomic_DNA"/>
</dbReference>
<keyword evidence="5 7" id="KW-1133">Transmembrane helix</keyword>
<feature type="transmembrane region" description="Helical" evidence="7">
    <location>
        <begin position="249"/>
        <end position="274"/>
    </location>
</feature>
<comment type="subcellular location">
    <subcellularLocation>
        <location evidence="1">Cell membrane</location>
        <topology evidence="1">Multi-pass membrane protein</topology>
    </subcellularLocation>
</comment>
<proteinExistence type="inferred from homology"/>
<evidence type="ECO:0000256" key="7">
    <source>
        <dbReference type="SAM" id="Phobius"/>
    </source>
</evidence>
<evidence type="ECO:0000313" key="9">
    <source>
        <dbReference type="EMBL" id="NMM64808.1"/>
    </source>
</evidence>
<dbReference type="PANTHER" id="PTHR40074:SF2">
    <property type="entry name" value="O-ACETYLTRANSFERASE WECH"/>
    <property type="match status" value="1"/>
</dbReference>
<feature type="transmembrane region" description="Helical" evidence="7">
    <location>
        <begin position="121"/>
        <end position="142"/>
    </location>
</feature>
<dbReference type="AlphaFoldDB" id="A0A7Y0EJU5"/>
<keyword evidence="3" id="KW-1003">Cell membrane</keyword>
<gene>
    <name evidence="9" type="ORF">HBE96_19590</name>
</gene>
<evidence type="ECO:0000256" key="1">
    <source>
        <dbReference type="ARBA" id="ARBA00004651"/>
    </source>
</evidence>
<evidence type="ECO:0000256" key="5">
    <source>
        <dbReference type="ARBA" id="ARBA00022989"/>
    </source>
</evidence>
<dbReference type="Proteomes" id="UP000537131">
    <property type="component" value="Unassembled WGS sequence"/>
</dbReference>
<keyword evidence="6 7" id="KW-0472">Membrane</keyword>
<keyword evidence="4 7" id="KW-0812">Transmembrane</keyword>
<evidence type="ECO:0000256" key="6">
    <source>
        <dbReference type="ARBA" id="ARBA00023136"/>
    </source>
</evidence>